<dbReference type="InterPro" id="IPR036224">
    <property type="entry name" value="GINS_bundle-like_dom_sf"/>
</dbReference>
<feature type="domain" description="DNA replication complex GINS protein SLD5 C-terminal" evidence="8">
    <location>
        <begin position="167"/>
        <end position="221"/>
    </location>
</feature>
<dbReference type="InterPro" id="IPR038749">
    <property type="entry name" value="Sld5_GINS_A"/>
</dbReference>
<dbReference type="PANTHER" id="PTHR21206:SF0">
    <property type="entry name" value="DNA REPLICATION COMPLEX GINS PROTEIN SLD5"/>
    <property type="match status" value="1"/>
</dbReference>
<dbReference type="Pfam" id="PF05916">
    <property type="entry name" value="Sld5"/>
    <property type="match status" value="1"/>
</dbReference>
<dbReference type="GeneID" id="107274816"/>
<dbReference type="InterPro" id="IPR031633">
    <property type="entry name" value="SLD5_C"/>
</dbReference>
<protein>
    <recommendedName>
        <fullName evidence="3 6">DNA replication complex GINS protein SLD5</fullName>
    </recommendedName>
</protein>
<evidence type="ECO:0000313" key="10">
    <source>
        <dbReference type="RefSeq" id="XP_015609842.1"/>
    </source>
</evidence>
<dbReference type="CTD" id="43166"/>
<evidence type="ECO:0000256" key="3">
    <source>
        <dbReference type="ARBA" id="ARBA00014804"/>
    </source>
</evidence>
<dbReference type="SUPFAM" id="SSF158573">
    <property type="entry name" value="GINS helical bundle-like"/>
    <property type="match status" value="1"/>
</dbReference>
<dbReference type="SUPFAM" id="SSF160059">
    <property type="entry name" value="PriA/YqbF domain"/>
    <property type="match status" value="1"/>
</dbReference>
<evidence type="ECO:0000256" key="6">
    <source>
        <dbReference type="PIRNR" id="PIRNR007764"/>
    </source>
</evidence>
<accession>A0AAJ7CFT7</accession>
<dbReference type="Proteomes" id="UP000694920">
    <property type="component" value="Unplaced"/>
</dbReference>
<evidence type="ECO:0000256" key="2">
    <source>
        <dbReference type="ARBA" id="ARBA00008187"/>
    </source>
</evidence>
<keyword evidence="5 6" id="KW-0539">Nucleus</keyword>
<evidence type="ECO:0000256" key="4">
    <source>
        <dbReference type="ARBA" id="ARBA00022705"/>
    </source>
</evidence>
<keyword evidence="9" id="KW-1185">Reference proteome</keyword>
<comment type="similarity">
    <text evidence="2 6">Belongs to the GINS4/SLD5 family.</text>
</comment>
<dbReference type="Pfam" id="PF16922">
    <property type="entry name" value="SLD5_C"/>
    <property type="match status" value="1"/>
</dbReference>
<feature type="domain" description="GINS subunit" evidence="7">
    <location>
        <begin position="77"/>
        <end position="145"/>
    </location>
</feature>
<evidence type="ECO:0000256" key="1">
    <source>
        <dbReference type="ARBA" id="ARBA00004123"/>
    </source>
</evidence>
<organism evidence="9 10">
    <name type="scientific">Cephus cinctus</name>
    <name type="common">Wheat stem sawfly</name>
    <dbReference type="NCBI Taxonomy" id="211228"/>
    <lineage>
        <taxon>Eukaryota</taxon>
        <taxon>Metazoa</taxon>
        <taxon>Ecdysozoa</taxon>
        <taxon>Arthropoda</taxon>
        <taxon>Hexapoda</taxon>
        <taxon>Insecta</taxon>
        <taxon>Pterygota</taxon>
        <taxon>Neoptera</taxon>
        <taxon>Endopterygota</taxon>
        <taxon>Hymenoptera</taxon>
        <taxon>Cephoidea</taxon>
        <taxon>Cephidae</taxon>
        <taxon>Cephus</taxon>
    </lineage>
</organism>
<dbReference type="CDD" id="cd21692">
    <property type="entry name" value="GINS_B_Sld5"/>
    <property type="match status" value="1"/>
</dbReference>
<name>A0AAJ7CFT7_CEPCN</name>
<dbReference type="PIRSF" id="PIRSF007764">
    <property type="entry name" value="Sld5"/>
    <property type="match status" value="1"/>
</dbReference>
<comment type="subcellular location">
    <subcellularLocation>
        <location evidence="1 6">Nucleus</location>
    </subcellularLocation>
</comment>
<dbReference type="CDD" id="cd11711">
    <property type="entry name" value="GINS_A_Sld5"/>
    <property type="match status" value="1"/>
</dbReference>
<dbReference type="Gene3D" id="3.40.5.60">
    <property type="match status" value="1"/>
</dbReference>
<proteinExistence type="inferred from homology"/>
<evidence type="ECO:0000256" key="5">
    <source>
        <dbReference type="ARBA" id="ARBA00023242"/>
    </source>
</evidence>
<dbReference type="FunFam" id="3.40.5.60:FF:000001">
    <property type="entry name" value="DNA replication complex GINS protein SLD5"/>
    <property type="match status" value="1"/>
</dbReference>
<dbReference type="KEGG" id="ccin:107274816"/>
<gene>
    <name evidence="10" type="primary">LOC107274816</name>
</gene>
<evidence type="ECO:0000259" key="8">
    <source>
        <dbReference type="Pfam" id="PF16922"/>
    </source>
</evidence>
<keyword evidence="4 6" id="KW-0235">DNA replication</keyword>
<sequence length="221" mass="25337">MEEVDEVVEENAEFLEESDEDGGVTAQSVLQDIENAWLNEKFAPEILPHQSDAVECMLQQISHMEDNMKSLGKGSMKSLIHQMEINRIRFIISSYLRCRLEKIEQYAMHILTEEAQRGREDGYLSSDELRFAKDYLSSIELLFRTLALQHMPNVLQKFEIETMTVKPNIHAHVFLRANKRITGIIVPGTVDEEVDFEEGSQHIVQYSAVADLVKNGDIQLI</sequence>
<dbReference type="GO" id="GO:0000727">
    <property type="term" value="P:double-strand break repair via break-induced replication"/>
    <property type="evidence" value="ECO:0007669"/>
    <property type="project" value="TreeGrafter"/>
</dbReference>
<evidence type="ECO:0000313" key="9">
    <source>
        <dbReference type="Proteomes" id="UP000694920"/>
    </source>
</evidence>
<dbReference type="RefSeq" id="XP_015609842.1">
    <property type="nucleotide sequence ID" value="XM_015754356.2"/>
</dbReference>
<reference evidence="10" key="1">
    <citation type="submission" date="2025-08" db="UniProtKB">
        <authorList>
            <consortium name="RefSeq"/>
        </authorList>
    </citation>
    <scope>IDENTIFICATION</scope>
</reference>
<dbReference type="GO" id="GO:0006261">
    <property type="term" value="P:DNA-templated DNA replication"/>
    <property type="evidence" value="ECO:0007669"/>
    <property type="project" value="InterPro"/>
</dbReference>
<dbReference type="InterPro" id="IPR008591">
    <property type="entry name" value="GINS_Sld5"/>
</dbReference>
<dbReference type="AlphaFoldDB" id="A0AAJ7CFT7"/>
<evidence type="ECO:0000259" key="7">
    <source>
        <dbReference type="Pfam" id="PF05916"/>
    </source>
</evidence>
<dbReference type="PANTHER" id="PTHR21206">
    <property type="entry name" value="SLD5 PROTEIN"/>
    <property type="match status" value="1"/>
</dbReference>
<dbReference type="GO" id="GO:0000811">
    <property type="term" value="C:GINS complex"/>
    <property type="evidence" value="ECO:0007669"/>
    <property type="project" value="UniProtKB-UniRule"/>
</dbReference>
<dbReference type="Gene3D" id="1.20.58.1030">
    <property type="match status" value="1"/>
</dbReference>
<dbReference type="InterPro" id="IPR021151">
    <property type="entry name" value="GINS_A"/>
</dbReference>
<comment type="function">
    <text evidence="6">The GINS complex plays an essential role in the initiation of DNA replication.</text>
</comment>